<keyword evidence="4" id="KW-1185">Reference proteome</keyword>
<dbReference type="Pfam" id="PF13116">
    <property type="entry name" value="YhdP"/>
    <property type="match status" value="1"/>
</dbReference>
<keyword evidence="1" id="KW-0812">Transmembrane</keyword>
<dbReference type="NCBIfam" id="TIGR02099">
    <property type="entry name" value="YhdP family protein"/>
    <property type="match status" value="1"/>
</dbReference>
<dbReference type="PANTHER" id="PTHR38690:SF1">
    <property type="entry name" value="PROTEASE"/>
    <property type="match status" value="1"/>
</dbReference>
<feature type="domain" description="YhdP central" evidence="2">
    <location>
        <begin position="38"/>
        <end position="1381"/>
    </location>
</feature>
<protein>
    <submittedName>
        <fullName evidence="3">TIGR02099 family protein</fullName>
    </submittedName>
</protein>
<sequence length="1405" mass="150051">MHTPEAQAPAEHLPIAERWRRLRSAYRACNRATHHVLGFTIKLALLVYFLFTIVFLVLRYLILPNIDYYKGNIERIASRALGSDVSITRIYASWRGLRPNLFLGDVILRDPAGRQVLSLPSVSATLSWWSVPTLEPRFYSLEIIRPDLDIRRDASGQLFVAGMPIKQGEHGDAGGADWAFKQRQILIREGRVQWTDQMRGAPVLALENVDVVLKNRWQHHRFGLRATPPASLAGPLDVRADFAHPRFTARMADMRQWKGELYADLPDTDLAAWTPYLDYPVKLSQGQGSVRAWLSLDRAKLAGFTADVALAGVSARLGRDLPALALARVRGRLSARETFAAGSNRGTPAFGTHGHEVTLTNFSLLTADGLSLAPTTLSESYTPARGQAPEQVKVSARQLDLETLSRLAGQLPLTAVQRQLLVDGGLRGKVSDFSVEWQGKFPDLASYRVRGKLDGLGMHAQAARPAVARTGSSPARAAFPPIPGIENLSGVLDASEKGGTLALNSQQLVLQLPAWFADPAMTFEQFDARARWTFAPENKLLVQLESLDFAQGTLTGSLSGTHQMTLGSQAGKPADIVDVSGTLSGFAINTIGRYLPLKTPEHLRGWLTGALEDGMAQDATFRLRGDLAHFPFRSNTPGERKGEFRVGGRLENAKLNYAPGHFAPDGVAPVWPQAEQINGSFLFDRTRMEIKGDTAKTRGVALSAVKAVIADLADPDKVLEIDGNAAGPLQDFLGYVEASPVLNWIGRFTEHTRATGNAKLGLKLQLPLAHLIESKVQGSLQLMNNDVVLFDPLPPLQSAIGKLEFNEKGLNLNGVGASFLGGPLALTGGTQRDNAIVIKLAGTATADGIRKTYPAAALQHVLGLVSGAARYNGAVVVRDHQAQVTVDSTLAGMGVELPAPLNKTAADSLPLHFTLTGLAGADPGVAHDEIRLALGPNISARYQRSKLGKGAWKVDSGGIGVNVPAPIPDSGLMINADMKTINVDQWIAIGSSVTHAAPEPAAGAPAAGAPAAGAPGEGIDLAQYVVADVLAARANELIISERKLDNVVVGVSHVKDTWQANVDARQVAGHVTWAEGPRGQGLGKVTARLASLIIPESAAAGVKDLLEGGKSAAATIPALDIVAEHFELFNKKLGRLELVASNAQLAGGREWQINSLLLANPDGVLRSTGKWVTGEGHSNTSLKFVLDIEDAGKLLDRFGFPETLRRGKGKMAGEIAWNGLPYSLDIPSLSGKIEMGVAAGQFLKQDPGAAKLLGVLSLQMLPRLLKLDFHDVFSEGLAFDGITANASITRGVVRTDNLKMHGVAATVLMAGTADIANESTNLHVVVIPEFNLGTGPLVYALAVNPVVGLGSFLAQLFLRAPVMKALTYEMQITGPWKAPVITKLGAPKGPPPLVLPASNVKPETN</sequence>
<organism evidence="3 4">
    <name type="scientific">Massilia genomosp. 1</name>
    <dbReference type="NCBI Taxonomy" id="2609280"/>
    <lineage>
        <taxon>Bacteria</taxon>
        <taxon>Pseudomonadati</taxon>
        <taxon>Pseudomonadota</taxon>
        <taxon>Betaproteobacteria</taxon>
        <taxon>Burkholderiales</taxon>
        <taxon>Oxalobacteraceae</taxon>
        <taxon>Telluria group</taxon>
        <taxon>Massilia</taxon>
    </lineage>
</organism>
<comment type="caution">
    <text evidence="3">The sequence shown here is derived from an EMBL/GenBank/DDBJ whole genome shotgun (WGS) entry which is preliminary data.</text>
</comment>
<evidence type="ECO:0000256" key="1">
    <source>
        <dbReference type="SAM" id="Phobius"/>
    </source>
</evidence>
<evidence type="ECO:0000313" key="3">
    <source>
        <dbReference type="EMBL" id="NHZ64000.1"/>
    </source>
</evidence>
<name>A0ABX0MTP0_9BURK</name>
<feature type="transmembrane region" description="Helical" evidence="1">
    <location>
        <begin position="43"/>
        <end position="62"/>
    </location>
</feature>
<reference evidence="3 4" key="1">
    <citation type="submission" date="2019-10" db="EMBL/GenBank/DDBJ databases">
        <title>Taxonomy of Antarctic Massilia spp.: description of Massilia rubra sp. nov., Massilia aquatica sp. nov., Massilia mucilaginosa sp. nov., Massilia frigida sp. nov. isolated from streams, lakes and regoliths.</title>
        <authorList>
            <person name="Holochova P."/>
            <person name="Sedlacek I."/>
            <person name="Kralova S."/>
            <person name="Maslanova I."/>
            <person name="Busse H.-J."/>
            <person name="Stankova E."/>
            <person name="Vrbovska V."/>
            <person name="Kovarovic V."/>
            <person name="Bartak M."/>
            <person name="Svec P."/>
            <person name="Pantucek R."/>
        </authorList>
    </citation>
    <scope>NUCLEOTIDE SEQUENCE [LARGE SCALE GENOMIC DNA]</scope>
    <source>
        <strain evidence="3 4">CCM 8694</strain>
    </source>
</reference>
<dbReference type="Proteomes" id="UP000610594">
    <property type="component" value="Unassembled WGS sequence"/>
</dbReference>
<dbReference type="PANTHER" id="PTHR38690">
    <property type="entry name" value="PROTEASE-RELATED"/>
    <property type="match status" value="1"/>
</dbReference>
<dbReference type="InterPro" id="IPR011836">
    <property type="entry name" value="YhdP"/>
</dbReference>
<keyword evidence="1" id="KW-0472">Membrane</keyword>
<dbReference type="InterPro" id="IPR025263">
    <property type="entry name" value="YhdP_central"/>
</dbReference>
<accession>A0ABX0MTP0</accession>
<keyword evidence="1" id="KW-1133">Transmembrane helix</keyword>
<dbReference type="EMBL" id="WHJF01000043">
    <property type="protein sequence ID" value="NHZ64000.1"/>
    <property type="molecule type" value="Genomic_DNA"/>
</dbReference>
<evidence type="ECO:0000259" key="2">
    <source>
        <dbReference type="Pfam" id="PF13116"/>
    </source>
</evidence>
<gene>
    <name evidence="3" type="ORF">F1735_17095</name>
</gene>
<evidence type="ECO:0000313" key="4">
    <source>
        <dbReference type="Proteomes" id="UP000610594"/>
    </source>
</evidence>
<proteinExistence type="predicted"/>
<dbReference type="RefSeq" id="WP_167238059.1">
    <property type="nucleotide sequence ID" value="NZ_WHJF01000043.1"/>
</dbReference>